<reference evidence="4 5" key="1">
    <citation type="submission" date="2019-04" db="EMBL/GenBank/DDBJ databases">
        <title>Draft genome of the big-headed turtle Platysternon megacephalum.</title>
        <authorList>
            <person name="Gong S."/>
        </authorList>
    </citation>
    <scope>NUCLEOTIDE SEQUENCE [LARGE SCALE GENOMIC DNA]</scope>
    <source>
        <strain evidence="4">DO16091913</strain>
        <tissue evidence="4">Muscle</tissue>
    </source>
</reference>
<dbReference type="OrthoDB" id="6234674at2759"/>
<sequence>MRPEPCSGGFQQFGCWLVGAAPAGLLTLPPSLPSSHLQSRVRVLVDGSLLLQKTTPDDAGKYTCVPSNGLRKPPSASAFLTVLYPAQVTTMPPETLLPMGMQGMIQCPTKANPPLRSISWTKDGHPLELDKFPGWSMAPDGSIVITTGNDDALGLYTCTPYNSYGTAGASAPTRVLLKVRGGAACPPHWLSRGMAGAGEPFSGALTQTRTRMY</sequence>
<dbReference type="InterPro" id="IPR036179">
    <property type="entry name" value="Ig-like_dom_sf"/>
</dbReference>
<feature type="domain" description="Ig-like" evidence="3">
    <location>
        <begin position="16"/>
        <end position="81"/>
    </location>
</feature>
<keyword evidence="5" id="KW-1185">Reference proteome</keyword>
<evidence type="ECO:0000259" key="3">
    <source>
        <dbReference type="PROSITE" id="PS50835"/>
    </source>
</evidence>
<dbReference type="GO" id="GO:0098609">
    <property type="term" value="P:cell-cell adhesion"/>
    <property type="evidence" value="ECO:0007669"/>
    <property type="project" value="TreeGrafter"/>
</dbReference>
<dbReference type="PROSITE" id="PS50835">
    <property type="entry name" value="IG_LIKE"/>
    <property type="match status" value="2"/>
</dbReference>
<dbReference type="GO" id="GO:0016740">
    <property type="term" value="F:transferase activity"/>
    <property type="evidence" value="ECO:0007669"/>
    <property type="project" value="UniProtKB-KW"/>
</dbReference>
<feature type="domain" description="Ig-like" evidence="3">
    <location>
        <begin position="85"/>
        <end position="176"/>
    </location>
</feature>
<dbReference type="EMBL" id="QXTE01008100">
    <property type="protein sequence ID" value="TFJ95378.1"/>
    <property type="molecule type" value="Genomic_DNA"/>
</dbReference>
<name>A0A4D9DEC7_9SAUR</name>
<comment type="caution">
    <text evidence="4">The sequence shown here is derived from an EMBL/GenBank/DDBJ whole genome shotgun (WGS) entry which is preliminary data.</text>
</comment>
<dbReference type="FunFam" id="2.60.40.10:FF:000226">
    <property type="entry name" value="protein turtle homolog B"/>
    <property type="match status" value="1"/>
</dbReference>
<dbReference type="AlphaFoldDB" id="A0A4D9DEC7"/>
<keyword evidence="2" id="KW-1015">Disulfide bond</keyword>
<keyword evidence="1" id="KW-0677">Repeat</keyword>
<reference evidence="4 5" key="2">
    <citation type="submission" date="2019-04" db="EMBL/GenBank/DDBJ databases">
        <title>The genome sequence of big-headed turtle.</title>
        <authorList>
            <person name="Gong S."/>
        </authorList>
    </citation>
    <scope>NUCLEOTIDE SEQUENCE [LARGE SCALE GENOMIC DNA]</scope>
    <source>
        <strain evidence="4">DO16091913</strain>
        <tissue evidence="4">Muscle</tissue>
    </source>
</reference>
<evidence type="ECO:0000256" key="2">
    <source>
        <dbReference type="ARBA" id="ARBA00023157"/>
    </source>
</evidence>
<protein>
    <submittedName>
        <fullName evidence="4">O-acetylhomoserine aminocarboxypropyltransferase</fullName>
    </submittedName>
</protein>
<dbReference type="SUPFAM" id="SSF48726">
    <property type="entry name" value="Immunoglobulin"/>
    <property type="match status" value="2"/>
</dbReference>
<dbReference type="Proteomes" id="UP000297703">
    <property type="component" value="Unassembled WGS sequence"/>
</dbReference>
<dbReference type="InterPro" id="IPR007110">
    <property type="entry name" value="Ig-like_dom"/>
</dbReference>
<organism evidence="4 5">
    <name type="scientific">Platysternon megacephalum</name>
    <name type="common">big-headed turtle</name>
    <dbReference type="NCBI Taxonomy" id="55544"/>
    <lineage>
        <taxon>Eukaryota</taxon>
        <taxon>Metazoa</taxon>
        <taxon>Chordata</taxon>
        <taxon>Craniata</taxon>
        <taxon>Vertebrata</taxon>
        <taxon>Euteleostomi</taxon>
        <taxon>Archelosauria</taxon>
        <taxon>Testudinata</taxon>
        <taxon>Testudines</taxon>
        <taxon>Cryptodira</taxon>
        <taxon>Durocryptodira</taxon>
        <taxon>Testudinoidea</taxon>
        <taxon>Platysternidae</taxon>
        <taxon>Platysternon</taxon>
    </lineage>
</organism>
<dbReference type="STRING" id="55544.A0A4D9DEC7"/>
<dbReference type="PANTHER" id="PTHR44170">
    <property type="entry name" value="PROTEIN SIDEKICK"/>
    <property type="match status" value="1"/>
</dbReference>
<dbReference type="PANTHER" id="PTHR44170:SF48">
    <property type="entry name" value="PROTEIN TURTLE HOMOLOG A"/>
    <property type="match status" value="1"/>
</dbReference>
<evidence type="ECO:0000313" key="4">
    <source>
        <dbReference type="EMBL" id="TFJ95378.1"/>
    </source>
</evidence>
<evidence type="ECO:0000256" key="1">
    <source>
        <dbReference type="ARBA" id="ARBA00022737"/>
    </source>
</evidence>
<gene>
    <name evidence="4" type="ORF">DR999_PMT23091</name>
</gene>
<evidence type="ECO:0000313" key="5">
    <source>
        <dbReference type="Proteomes" id="UP000297703"/>
    </source>
</evidence>
<dbReference type="Gene3D" id="2.60.40.10">
    <property type="entry name" value="Immunoglobulins"/>
    <property type="match status" value="2"/>
</dbReference>
<accession>A0A4D9DEC7</accession>
<proteinExistence type="predicted"/>
<dbReference type="InterPro" id="IPR013783">
    <property type="entry name" value="Ig-like_fold"/>
</dbReference>
<keyword evidence="4" id="KW-0808">Transferase</keyword>